<organism evidence="2 3">
    <name type="scientific">Paludibaculum fermentans</name>
    <dbReference type="NCBI Taxonomy" id="1473598"/>
    <lineage>
        <taxon>Bacteria</taxon>
        <taxon>Pseudomonadati</taxon>
        <taxon>Acidobacteriota</taxon>
        <taxon>Terriglobia</taxon>
        <taxon>Bryobacterales</taxon>
        <taxon>Bryobacteraceae</taxon>
        <taxon>Paludibaculum</taxon>
    </lineage>
</organism>
<dbReference type="AlphaFoldDB" id="A0A7S7NTU5"/>
<reference evidence="2 3" key="1">
    <citation type="submission" date="2020-10" db="EMBL/GenBank/DDBJ databases">
        <title>Complete genome sequence of Paludibaculum fermentans P105T, a facultatively anaerobic acidobacterium capable of dissimilatory Fe(III) reduction.</title>
        <authorList>
            <person name="Dedysh S.N."/>
            <person name="Beletsky A.V."/>
            <person name="Kulichevskaya I.S."/>
            <person name="Mardanov A.V."/>
            <person name="Ravin N.V."/>
        </authorList>
    </citation>
    <scope>NUCLEOTIDE SEQUENCE [LARGE SCALE GENOMIC DNA]</scope>
    <source>
        <strain evidence="2 3">P105</strain>
    </source>
</reference>
<dbReference type="Gene3D" id="1.25.40.10">
    <property type="entry name" value="Tetratricopeptide repeat domain"/>
    <property type="match status" value="1"/>
</dbReference>
<dbReference type="Proteomes" id="UP000593892">
    <property type="component" value="Chromosome"/>
</dbReference>
<dbReference type="Pfam" id="PF13432">
    <property type="entry name" value="TPR_16"/>
    <property type="match status" value="1"/>
</dbReference>
<accession>A0A7S7NTU5</accession>
<evidence type="ECO:0000256" key="1">
    <source>
        <dbReference type="PROSITE-ProRule" id="PRU00339"/>
    </source>
</evidence>
<protein>
    <submittedName>
        <fullName evidence="2">Tetratricopeptide repeat protein</fullName>
    </submittedName>
</protein>
<evidence type="ECO:0000313" key="2">
    <source>
        <dbReference type="EMBL" id="QOY89591.1"/>
    </source>
</evidence>
<dbReference type="PROSITE" id="PS50005">
    <property type="entry name" value="TPR"/>
    <property type="match status" value="1"/>
</dbReference>
<dbReference type="PANTHER" id="PTHR12558:SF33">
    <property type="entry name" value="BLL7664 PROTEIN"/>
    <property type="match status" value="1"/>
</dbReference>
<name>A0A7S7NTU5_PALFE</name>
<dbReference type="SUPFAM" id="SSF48452">
    <property type="entry name" value="TPR-like"/>
    <property type="match status" value="2"/>
</dbReference>
<dbReference type="Gene3D" id="3.40.50.10610">
    <property type="entry name" value="ABC-type transport auxiliary lipoprotein component"/>
    <property type="match status" value="1"/>
</dbReference>
<gene>
    <name evidence="2" type="ORF">IRI77_06460</name>
</gene>
<dbReference type="RefSeq" id="WP_194451253.1">
    <property type="nucleotide sequence ID" value="NZ_CP063849.1"/>
</dbReference>
<dbReference type="SMART" id="SM00028">
    <property type="entry name" value="TPR"/>
    <property type="match status" value="4"/>
</dbReference>
<keyword evidence="3" id="KW-1185">Reference proteome</keyword>
<dbReference type="EMBL" id="CP063849">
    <property type="protein sequence ID" value="QOY89591.1"/>
    <property type="molecule type" value="Genomic_DNA"/>
</dbReference>
<sequence>MSRLLRFVVQRSLAGQGSELKEYLLGVEVFDRTSAFDPRTDPIVRVEARRLRAKLKSYYEGEGLDDDLVIEIPTGCYAAAFRMRGETRPEPAAEENPATSIAVLPFSNLSPEPDGEYFSDGLTEELIHALTKVRGLRVVAWTTAAQLKEGRDDYAAVGRRLMVGSVLQGSVRRSGERIRITVRLVLTESGQYLWAETYDRWMADLFDIQEDIAREIADSLRVQLLGCPAPPDSARRRWNVDAYDRYLQGRYQWNKRTREGFQSAIQLFSQAVTIDAGFAPAYAGLADSYSVMAELGFASTKDTMPMAKTAALRALELDPELAEAHTSLGLIESLYEWRWKEAGVRYRRALELHPGYATAQHWYACDYLAMLGRFDEAIDRVKLAVQLDPLSIAIQDSMALTYLLARRYEEALEEYQRGLEIHGRHYKFVTGMGRVFTHTGRYDEALALFEEGRSMSGSLPSLLGAMAQTYGLAGQPDRARALLSELEETAKHRYVPSTARALAHLGLGEIELALDWLEGACDRRELPVCSLGVHPGYDALHGEPRYQAMVRRLGLRG</sequence>
<evidence type="ECO:0000313" key="3">
    <source>
        <dbReference type="Proteomes" id="UP000593892"/>
    </source>
</evidence>
<keyword evidence="1" id="KW-0802">TPR repeat</keyword>
<dbReference type="InterPro" id="IPR011990">
    <property type="entry name" value="TPR-like_helical_dom_sf"/>
</dbReference>
<dbReference type="KEGG" id="pfer:IRI77_06460"/>
<dbReference type="InterPro" id="IPR011717">
    <property type="entry name" value="TPR-4"/>
</dbReference>
<dbReference type="InterPro" id="IPR019734">
    <property type="entry name" value="TPR_rpt"/>
</dbReference>
<dbReference type="GO" id="GO:0042802">
    <property type="term" value="F:identical protein binding"/>
    <property type="evidence" value="ECO:0007669"/>
    <property type="project" value="InterPro"/>
</dbReference>
<dbReference type="PANTHER" id="PTHR12558">
    <property type="entry name" value="CELL DIVISION CYCLE 16,23,27"/>
    <property type="match status" value="1"/>
</dbReference>
<feature type="repeat" description="TPR" evidence="1">
    <location>
        <begin position="392"/>
        <end position="425"/>
    </location>
</feature>
<dbReference type="Pfam" id="PF07721">
    <property type="entry name" value="TPR_4"/>
    <property type="match status" value="2"/>
</dbReference>
<proteinExistence type="predicted"/>